<dbReference type="Proteomes" id="UP000663891">
    <property type="component" value="Unassembled WGS sequence"/>
</dbReference>
<feature type="chain" id="PRO_5032317509" description="F-box domain-containing protein" evidence="1">
    <location>
        <begin position="18"/>
        <end position="310"/>
    </location>
</feature>
<protein>
    <recommendedName>
        <fullName evidence="2">F-box domain-containing protein</fullName>
    </recommendedName>
</protein>
<gene>
    <name evidence="3" type="ORF">VCS650_LOCUS27657</name>
</gene>
<keyword evidence="1" id="KW-0732">Signal</keyword>
<dbReference type="Pfam" id="PF00646">
    <property type="entry name" value="F-box"/>
    <property type="match status" value="1"/>
</dbReference>
<dbReference type="OrthoDB" id="10020674at2759"/>
<feature type="signal peptide" evidence="1">
    <location>
        <begin position="1"/>
        <end position="17"/>
    </location>
</feature>
<name>A0A814Z7A7_9BILA</name>
<sequence>MIMKKFFVYLLLNFVATYNEQSRPLTCIEELPNELFYEIFEYLDGCDIYKAFSKLNARFHHLINNSPIPLKIQVAFKSESESESELKYYCKNVILPNRNRIVSLYLTRDFFIDEFFQYCIIDASFTSLEFIDLIDISSAKLLVLLSYLKSLPRLFSLSAHVDKQGPLYFNDTYRIILSLPFLKYNKLALQTNAEFNISMPFAINERVSTIEHLTLNHKCTLNELISTLYYTPPLHYLCCNYLIESNDDVINTEKPIVLSNLTYVHFNFCLLEFDELETFIKRYSTNIQVFSTTHCLYTDYLDADRWEPID</sequence>
<proteinExistence type="predicted"/>
<dbReference type="InterPro" id="IPR001810">
    <property type="entry name" value="F-box_dom"/>
</dbReference>
<comment type="caution">
    <text evidence="3">The sequence shown here is derived from an EMBL/GenBank/DDBJ whole genome shotgun (WGS) entry which is preliminary data.</text>
</comment>
<reference evidence="3" key="1">
    <citation type="submission" date="2021-02" db="EMBL/GenBank/DDBJ databases">
        <authorList>
            <person name="Nowell W R."/>
        </authorList>
    </citation>
    <scope>NUCLEOTIDE SEQUENCE</scope>
</reference>
<evidence type="ECO:0000313" key="4">
    <source>
        <dbReference type="Proteomes" id="UP000663891"/>
    </source>
</evidence>
<evidence type="ECO:0000259" key="2">
    <source>
        <dbReference type="PROSITE" id="PS50181"/>
    </source>
</evidence>
<dbReference type="InterPro" id="IPR036047">
    <property type="entry name" value="F-box-like_dom_sf"/>
</dbReference>
<dbReference type="SUPFAM" id="SSF81383">
    <property type="entry name" value="F-box domain"/>
    <property type="match status" value="1"/>
</dbReference>
<dbReference type="PROSITE" id="PS50181">
    <property type="entry name" value="FBOX"/>
    <property type="match status" value="1"/>
</dbReference>
<evidence type="ECO:0000313" key="3">
    <source>
        <dbReference type="EMBL" id="CAF1238528.1"/>
    </source>
</evidence>
<dbReference type="EMBL" id="CAJNON010000392">
    <property type="protein sequence ID" value="CAF1238528.1"/>
    <property type="molecule type" value="Genomic_DNA"/>
</dbReference>
<accession>A0A814Z7A7</accession>
<feature type="domain" description="F-box" evidence="2">
    <location>
        <begin position="25"/>
        <end position="72"/>
    </location>
</feature>
<dbReference type="AlphaFoldDB" id="A0A814Z7A7"/>
<organism evidence="3 4">
    <name type="scientific">Adineta steineri</name>
    <dbReference type="NCBI Taxonomy" id="433720"/>
    <lineage>
        <taxon>Eukaryota</taxon>
        <taxon>Metazoa</taxon>
        <taxon>Spiralia</taxon>
        <taxon>Gnathifera</taxon>
        <taxon>Rotifera</taxon>
        <taxon>Eurotatoria</taxon>
        <taxon>Bdelloidea</taxon>
        <taxon>Adinetida</taxon>
        <taxon>Adinetidae</taxon>
        <taxon>Adineta</taxon>
    </lineage>
</organism>
<evidence type="ECO:0000256" key="1">
    <source>
        <dbReference type="SAM" id="SignalP"/>
    </source>
</evidence>